<sequence>MQGTIVVKIGSSSLTSDEGGLNRDSIAFFASELARLQREGNRVLLVTSGAVAAGFRAMGYTVRPKLLHEKQASASVGQALLMQAYQAAFAEYGVGIGQILLTRSDFSNRRRIQNAQSTIEELLRRGILPVVNENDTVAVDELKFGDNDTLSALVANLVRARRLLILTDTDGLYTEDPRRNPEAKRIDRVTEIDEHIYRIAGGSGSMVGTGGMRSKIEAARIAMRGGVPCFVGRVTEPGDLLQAAGGTGRGTYFDTSEHNLPMKKQWLGFHSQPKGLVTVDEGAESALVSGGRSLLPAGVREVAGEFHPGDVIEVAGVNGQIIGRGSSTTNRGSCRRWPASAPTKCSAASRCPASK</sequence>
<dbReference type="PIRSF" id="PIRSF000729">
    <property type="entry name" value="GK"/>
    <property type="match status" value="1"/>
</dbReference>
<dbReference type="Gene3D" id="2.30.130.10">
    <property type="entry name" value="PUA domain"/>
    <property type="match status" value="1"/>
</dbReference>
<keyword evidence="5 8" id="KW-0547">Nucleotide-binding</keyword>
<evidence type="ECO:0000313" key="10">
    <source>
        <dbReference type="EMBL" id="AFC32093.1"/>
    </source>
</evidence>
<feature type="domain" description="PUA" evidence="9">
    <location>
        <begin position="275"/>
        <end position="350"/>
    </location>
</feature>
<organism evidence="10 11">
    <name type="scientific">Paenibacillus mucilaginosus 3016</name>
    <dbReference type="NCBI Taxonomy" id="1116391"/>
    <lineage>
        <taxon>Bacteria</taxon>
        <taxon>Bacillati</taxon>
        <taxon>Bacillota</taxon>
        <taxon>Bacilli</taxon>
        <taxon>Bacillales</taxon>
        <taxon>Paenibacillaceae</taxon>
        <taxon>Paenibacillus</taxon>
    </lineage>
</organism>
<comment type="similarity">
    <text evidence="8">Belongs to the glutamate 5-kinase family.</text>
</comment>
<keyword evidence="11" id="KW-1185">Reference proteome</keyword>
<feature type="binding site" evidence="8">
    <location>
        <begin position="167"/>
        <end position="168"/>
    </location>
    <ligand>
        <name>ATP</name>
        <dbReference type="ChEBI" id="CHEBI:30616"/>
    </ligand>
</feature>
<dbReference type="InterPro" id="IPR001048">
    <property type="entry name" value="Asp/Glu/Uridylate_kinase"/>
</dbReference>
<dbReference type="InterPro" id="IPR036393">
    <property type="entry name" value="AceGlu_kinase-like_sf"/>
</dbReference>
<dbReference type="InterPro" id="IPR036974">
    <property type="entry name" value="PUA_sf"/>
</dbReference>
<dbReference type="EMBL" id="CP003235">
    <property type="protein sequence ID" value="AFC32093.1"/>
    <property type="molecule type" value="Genomic_DNA"/>
</dbReference>
<dbReference type="AlphaFoldDB" id="H6NDP4"/>
<dbReference type="GO" id="GO:0004349">
    <property type="term" value="F:glutamate 5-kinase activity"/>
    <property type="evidence" value="ECO:0007669"/>
    <property type="project" value="UniProtKB-UniRule"/>
</dbReference>
<keyword evidence="3 8" id="KW-0641">Proline biosynthesis</keyword>
<evidence type="ECO:0000256" key="1">
    <source>
        <dbReference type="ARBA" id="ARBA00022490"/>
    </source>
</evidence>
<dbReference type="InterPro" id="IPR002478">
    <property type="entry name" value="PUA"/>
</dbReference>
<keyword evidence="4 8" id="KW-0808">Transferase</keyword>
<dbReference type="CDD" id="cd04242">
    <property type="entry name" value="AAK_G5K_ProB"/>
    <property type="match status" value="1"/>
</dbReference>
<dbReference type="CDD" id="cd21157">
    <property type="entry name" value="PUA_G5K"/>
    <property type="match status" value="1"/>
</dbReference>
<feature type="binding site" evidence="8">
    <location>
        <begin position="209"/>
        <end position="215"/>
    </location>
    <ligand>
        <name>ATP</name>
        <dbReference type="ChEBI" id="CHEBI:30616"/>
    </ligand>
</feature>
<dbReference type="InterPro" id="IPR019797">
    <property type="entry name" value="Glutamate_5-kinase_CS"/>
</dbReference>
<reference evidence="10 11" key="1">
    <citation type="journal article" date="2012" name="J. Bacteriol.">
        <title>Complete Genome Sequence of Paenibacillus mucilaginosus 3016, a Bacterium Functional as Microbial Fertilizer.</title>
        <authorList>
            <person name="Ma M."/>
            <person name="Wang Z."/>
            <person name="Li L."/>
            <person name="Jiang X."/>
            <person name="Guan D."/>
            <person name="Cao F."/>
            <person name="Chen H."/>
            <person name="Wang X."/>
            <person name="Shen D."/>
            <person name="Du B."/>
            <person name="Li J."/>
        </authorList>
    </citation>
    <scope>NUCLEOTIDE SEQUENCE [LARGE SCALE GENOMIC DNA]</scope>
    <source>
        <strain evidence="10 11">3016</strain>
    </source>
</reference>
<evidence type="ECO:0000256" key="6">
    <source>
        <dbReference type="ARBA" id="ARBA00022777"/>
    </source>
</evidence>
<evidence type="ECO:0000313" key="11">
    <source>
        <dbReference type="Proteomes" id="UP000007523"/>
    </source>
</evidence>
<dbReference type="InterPro" id="IPR001057">
    <property type="entry name" value="Glu/AcGlu_kinase"/>
</dbReference>
<evidence type="ECO:0000256" key="7">
    <source>
        <dbReference type="ARBA" id="ARBA00022840"/>
    </source>
</evidence>
<evidence type="ECO:0000256" key="4">
    <source>
        <dbReference type="ARBA" id="ARBA00022679"/>
    </source>
</evidence>
<dbReference type="Gene3D" id="3.40.1160.10">
    <property type="entry name" value="Acetylglutamate kinase-like"/>
    <property type="match status" value="1"/>
</dbReference>
<dbReference type="PROSITE" id="PS50890">
    <property type="entry name" value="PUA"/>
    <property type="match status" value="1"/>
</dbReference>
<dbReference type="KEGG" id="pmq:PM3016_5393"/>
<dbReference type="InterPro" id="IPR015947">
    <property type="entry name" value="PUA-like_sf"/>
</dbReference>
<comment type="pathway">
    <text evidence="8">Amino-acid biosynthesis; L-proline biosynthesis; L-glutamate 5-semialdehyde from L-glutamate: step 1/2.</text>
</comment>
<dbReference type="GO" id="GO:0005524">
    <property type="term" value="F:ATP binding"/>
    <property type="evidence" value="ECO:0007669"/>
    <property type="project" value="UniProtKB-KW"/>
</dbReference>
<dbReference type="SUPFAM" id="SSF88697">
    <property type="entry name" value="PUA domain-like"/>
    <property type="match status" value="1"/>
</dbReference>
<dbReference type="GO" id="GO:0005829">
    <property type="term" value="C:cytosol"/>
    <property type="evidence" value="ECO:0007669"/>
    <property type="project" value="TreeGrafter"/>
</dbReference>
<evidence type="ECO:0000256" key="3">
    <source>
        <dbReference type="ARBA" id="ARBA00022650"/>
    </source>
</evidence>
<dbReference type="NCBIfam" id="TIGR01027">
    <property type="entry name" value="proB"/>
    <property type="match status" value="1"/>
</dbReference>
<feature type="binding site" evidence="8">
    <location>
        <position position="48"/>
    </location>
    <ligand>
        <name>substrate</name>
    </ligand>
</feature>
<keyword evidence="7 8" id="KW-0067">ATP-binding</keyword>
<dbReference type="InterPro" id="IPR041739">
    <property type="entry name" value="G5K_ProB"/>
</dbReference>
<keyword evidence="6 8" id="KW-0418">Kinase</keyword>
<feature type="binding site" evidence="8">
    <location>
        <position position="147"/>
    </location>
    <ligand>
        <name>substrate</name>
    </ligand>
</feature>
<dbReference type="Pfam" id="PF00696">
    <property type="entry name" value="AA_kinase"/>
    <property type="match status" value="1"/>
</dbReference>
<dbReference type="PANTHER" id="PTHR43654">
    <property type="entry name" value="GLUTAMATE 5-KINASE"/>
    <property type="match status" value="1"/>
</dbReference>
<feature type="binding site" evidence="8">
    <location>
        <position position="8"/>
    </location>
    <ligand>
        <name>ATP</name>
        <dbReference type="ChEBI" id="CHEBI:30616"/>
    </ligand>
</feature>
<comment type="subcellular location">
    <subcellularLocation>
        <location evidence="8">Cytoplasm</location>
    </subcellularLocation>
</comment>
<dbReference type="FunFam" id="3.40.1160.10:FF:000018">
    <property type="entry name" value="Glutamate 5-kinase"/>
    <property type="match status" value="1"/>
</dbReference>
<dbReference type="HAMAP" id="MF_00456">
    <property type="entry name" value="ProB"/>
    <property type="match status" value="1"/>
</dbReference>
<dbReference type="STRING" id="1116391.PM3016_5393"/>
<evidence type="ECO:0000256" key="8">
    <source>
        <dbReference type="HAMAP-Rule" id="MF_00456"/>
    </source>
</evidence>
<name>H6NDP4_9BACL</name>
<proteinExistence type="inferred from homology"/>
<dbReference type="SMART" id="SM00359">
    <property type="entry name" value="PUA"/>
    <property type="match status" value="1"/>
</dbReference>
<evidence type="ECO:0000256" key="2">
    <source>
        <dbReference type="ARBA" id="ARBA00022605"/>
    </source>
</evidence>
<evidence type="ECO:0000259" key="9">
    <source>
        <dbReference type="SMART" id="SM00359"/>
    </source>
</evidence>
<dbReference type="PANTHER" id="PTHR43654:SF1">
    <property type="entry name" value="ISOPENTENYL PHOSPHATE KINASE"/>
    <property type="match status" value="1"/>
</dbReference>
<dbReference type="EC" id="2.7.2.11" evidence="8"/>
<dbReference type="InterPro" id="IPR011529">
    <property type="entry name" value="Glu_5kinase"/>
</dbReference>
<dbReference type="GO" id="GO:0055129">
    <property type="term" value="P:L-proline biosynthetic process"/>
    <property type="evidence" value="ECO:0007669"/>
    <property type="project" value="UniProtKB-UniRule"/>
</dbReference>
<dbReference type="PROSITE" id="PS00902">
    <property type="entry name" value="GLUTAMATE_5_KINASE"/>
    <property type="match status" value="1"/>
</dbReference>
<dbReference type="HOGENOM" id="CLU_025400_2_0_9"/>
<dbReference type="InterPro" id="IPR005715">
    <property type="entry name" value="Glu_5kinase/COase_Synthase"/>
</dbReference>
<protein>
    <recommendedName>
        <fullName evidence="8">Glutamate 5-kinase</fullName>
        <ecNumber evidence="8">2.7.2.11</ecNumber>
    </recommendedName>
    <alternativeName>
        <fullName evidence="8">Gamma-glutamyl kinase</fullName>
        <shortName evidence="8">GK</shortName>
    </alternativeName>
</protein>
<dbReference type="SUPFAM" id="SSF53633">
    <property type="entry name" value="Carbamate kinase-like"/>
    <property type="match status" value="1"/>
</dbReference>
<dbReference type="GO" id="GO:0003723">
    <property type="term" value="F:RNA binding"/>
    <property type="evidence" value="ECO:0007669"/>
    <property type="project" value="InterPro"/>
</dbReference>
<comment type="function">
    <text evidence="8">Catalyzes the transfer of a phosphate group to glutamate to form L-glutamate 5-phosphate.</text>
</comment>
<gene>
    <name evidence="8" type="primary">proB</name>
    <name evidence="10" type="ORF">PM3016_5393</name>
</gene>
<dbReference type="PRINTS" id="PR00474">
    <property type="entry name" value="GLU5KINASE"/>
</dbReference>
<accession>H6NDP4</accession>
<keyword evidence="1 8" id="KW-0963">Cytoplasm</keyword>
<evidence type="ECO:0000256" key="5">
    <source>
        <dbReference type="ARBA" id="ARBA00022741"/>
    </source>
</evidence>
<feature type="binding site" evidence="8">
    <location>
        <position position="135"/>
    </location>
    <ligand>
        <name>substrate</name>
    </ligand>
</feature>
<keyword evidence="2 8" id="KW-0028">Amino-acid biosynthesis</keyword>
<dbReference type="UniPathway" id="UPA00098">
    <property type="reaction ID" value="UER00359"/>
</dbReference>
<comment type="catalytic activity">
    <reaction evidence="8">
        <text>L-glutamate + ATP = L-glutamyl 5-phosphate + ADP</text>
        <dbReference type="Rhea" id="RHEA:14877"/>
        <dbReference type="ChEBI" id="CHEBI:29985"/>
        <dbReference type="ChEBI" id="CHEBI:30616"/>
        <dbReference type="ChEBI" id="CHEBI:58274"/>
        <dbReference type="ChEBI" id="CHEBI:456216"/>
        <dbReference type="EC" id="2.7.2.11"/>
    </reaction>
</comment>
<dbReference type="Proteomes" id="UP000007523">
    <property type="component" value="Chromosome"/>
</dbReference>
<dbReference type="Pfam" id="PF01472">
    <property type="entry name" value="PUA"/>
    <property type="match status" value="1"/>
</dbReference>